<dbReference type="InterPro" id="IPR001878">
    <property type="entry name" value="Znf_CCHC"/>
</dbReference>
<dbReference type="InterPro" id="IPR043128">
    <property type="entry name" value="Rev_trsase/Diguanyl_cyclase"/>
</dbReference>
<evidence type="ECO:0000256" key="7">
    <source>
        <dbReference type="ARBA" id="ARBA00022918"/>
    </source>
</evidence>
<dbReference type="FunFam" id="3.10.20.370:FF:000001">
    <property type="entry name" value="Retrovirus-related Pol polyprotein from transposon 17.6-like protein"/>
    <property type="match status" value="1"/>
</dbReference>
<keyword evidence="8" id="KW-0862">Zinc</keyword>
<gene>
    <name evidence="12" type="primary">LOC111101914</name>
</gene>
<dbReference type="SUPFAM" id="SSF56672">
    <property type="entry name" value="DNA/RNA polymerases"/>
    <property type="match status" value="1"/>
</dbReference>
<evidence type="ECO:0000256" key="9">
    <source>
        <dbReference type="SAM" id="MobiDB-lite"/>
    </source>
</evidence>
<evidence type="ECO:0000256" key="2">
    <source>
        <dbReference type="ARBA" id="ARBA00022679"/>
    </source>
</evidence>
<accession>A0A8B8AFL1</accession>
<dbReference type="GO" id="GO:0003676">
    <property type="term" value="F:nucleic acid binding"/>
    <property type="evidence" value="ECO:0007669"/>
    <property type="project" value="InterPro"/>
</dbReference>
<dbReference type="GO" id="GO:0003964">
    <property type="term" value="F:RNA-directed DNA polymerase activity"/>
    <property type="evidence" value="ECO:0007669"/>
    <property type="project" value="UniProtKB-KW"/>
</dbReference>
<dbReference type="CDD" id="cd09274">
    <property type="entry name" value="RNase_HI_RT_Ty3"/>
    <property type="match status" value="1"/>
</dbReference>
<dbReference type="Gene3D" id="3.10.10.10">
    <property type="entry name" value="HIV Type 1 Reverse Transcriptase, subunit A, domain 1"/>
    <property type="match status" value="1"/>
</dbReference>
<evidence type="ECO:0000256" key="3">
    <source>
        <dbReference type="ARBA" id="ARBA00022695"/>
    </source>
</evidence>
<dbReference type="InterPro" id="IPR043502">
    <property type="entry name" value="DNA/RNA_pol_sf"/>
</dbReference>
<proteinExistence type="predicted"/>
<keyword evidence="5" id="KW-0255">Endonuclease</keyword>
<dbReference type="Pfam" id="PF00098">
    <property type="entry name" value="zf-CCHC"/>
    <property type="match status" value="1"/>
</dbReference>
<dbReference type="InterPro" id="IPR036875">
    <property type="entry name" value="Znf_CCHC_sf"/>
</dbReference>
<dbReference type="OrthoDB" id="10068942at2759"/>
<dbReference type="PANTHER" id="PTHR37984:SF11">
    <property type="entry name" value="INTEGRASE CATALYTIC DOMAIN-CONTAINING PROTEIN"/>
    <property type="match status" value="1"/>
</dbReference>
<dbReference type="FunFam" id="3.30.70.270:FF:000026">
    <property type="entry name" value="Transposon Ty3-G Gag-Pol polyprotein"/>
    <property type="match status" value="1"/>
</dbReference>
<dbReference type="InterPro" id="IPR050951">
    <property type="entry name" value="Retrovirus_Pol_polyprotein"/>
</dbReference>
<organism evidence="11 12">
    <name type="scientific">Crassostrea virginica</name>
    <name type="common">Eastern oyster</name>
    <dbReference type="NCBI Taxonomy" id="6565"/>
    <lineage>
        <taxon>Eukaryota</taxon>
        <taxon>Metazoa</taxon>
        <taxon>Spiralia</taxon>
        <taxon>Lophotrochozoa</taxon>
        <taxon>Mollusca</taxon>
        <taxon>Bivalvia</taxon>
        <taxon>Autobranchia</taxon>
        <taxon>Pteriomorphia</taxon>
        <taxon>Ostreida</taxon>
        <taxon>Ostreoidea</taxon>
        <taxon>Ostreidae</taxon>
        <taxon>Crassostrea</taxon>
    </lineage>
</organism>
<reference evidence="12" key="1">
    <citation type="submission" date="2025-08" db="UniProtKB">
        <authorList>
            <consortium name="RefSeq"/>
        </authorList>
    </citation>
    <scope>IDENTIFICATION</scope>
    <source>
        <tissue evidence="12">Whole sample</tissue>
    </source>
</reference>
<dbReference type="InterPro" id="IPR041373">
    <property type="entry name" value="RT_RNaseH"/>
</dbReference>
<dbReference type="Gene3D" id="3.30.70.270">
    <property type="match status" value="2"/>
</dbReference>
<keyword evidence="8" id="KW-0479">Metal-binding</keyword>
<dbReference type="GO" id="GO:0004519">
    <property type="term" value="F:endonuclease activity"/>
    <property type="evidence" value="ECO:0007669"/>
    <property type="project" value="UniProtKB-KW"/>
</dbReference>
<keyword evidence="4" id="KW-0540">Nuclease</keyword>
<sequence length="815" mass="92754">MKRWRRAFELYATGKGIEDAAQAKALLLHTAGMDVQDIFFTLPEGTGENVYAKALNALDKYFEPQANVPYERSVFRNMAQFSHETVEQYITRLRQRAETCEFGNRDAIDERIRDQIIDKCVRHNLRRKLLEKGRDLTLNQVREIARAMEDSERQATSIESQVPTQGSSVNKVSVQNKHFVKKTISRCYSCGYEGHLRNDPNCPAKGKKCRKCKQIGHFERQCKTKDKGHVKRRHGKIRHVVEQPDQSDEEKAYAFSVNQNSILNDGIVVNVGDVDLNMIIDSGASCNIMGMPLWNSLKENHINCVSSKVDKRLFAYGSQEPLKVAGIFTATVKYKQTVIPDVEFVVLDGKGQALLGRDTALRLGVLQIVSSVSEAVNTDNRTVFDKYPDCFKGVGKLKSFQLEIPIDPDVDPVIQPMRRIPYSLRDKLSKKLDELLDLDIIERVEELSSWVSPVVCVPKHSGEDIRLCVDMRQANTAVRRVRHPIPTIDELLHEMNSSPADAKVKAVVEAREPRTSAEVRSFLGLVNYSSRFIPDLATIAAPLRQLTRKNVIFRWGKSEQESFVELNRRLADAETLGYYDKSAPTKVIADASPVGLGAVLVQEQDGEFRVISYASRSLSDTERRYSQTEKEALALVWACERFHVYLYGVEFELLTDHKPLECIYSTKSKVCARIERWVLRMQPYIFKVRYIPGPKNIADTLSRLVKNDFVQKSDDLVDDYVRFVAKEATPIAMTTREIERASENDPELCAVRQCLVNQQWHRIEYKQYLPIRDESPLIENENFDEKCETKLDADVGCNPESESNTEPISVSNDTG</sequence>
<dbReference type="EC" id="2.7.7.49" evidence="1"/>
<evidence type="ECO:0000256" key="5">
    <source>
        <dbReference type="ARBA" id="ARBA00022759"/>
    </source>
</evidence>
<dbReference type="Pfam" id="PF17917">
    <property type="entry name" value="RT_RNaseH"/>
    <property type="match status" value="1"/>
</dbReference>
<feature type="region of interest" description="Disordered" evidence="9">
    <location>
        <begin position="793"/>
        <end position="815"/>
    </location>
</feature>
<dbReference type="PANTHER" id="PTHR37984">
    <property type="entry name" value="PROTEIN CBG26694"/>
    <property type="match status" value="1"/>
</dbReference>
<dbReference type="AlphaFoldDB" id="A0A8B8AFL1"/>
<feature type="domain" description="CCHC-type" evidence="10">
    <location>
        <begin position="208"/>
        <end position="223"/>
    </location>
</feature>
<keyword evidence="8" id="KW-0863">Zinc-finger</keyword>
<evidence type="ECO:0000256" key="4">
    <source>
        <dbReference type="ARBA" id="ARBA00022722"/>
    </source>
</evidence>
<keyword evidence="2" id="KW-0808">Transferase</keyword>
<dbReference type="GO" id="GO:0008270">
    <property type="term" value="F:zinc ion binding"/>
    <property type="evidence" value="ECO:0007669"/>
    <property type="project" value="UniProtKB-KW"/>
</dbReference>
<dbReference type="SUPFAM" id="SSF50630">
    <property type="entry name" value="Acid proteases"/>
    <property type="match status" value="1"/>
</dbReference>
<keyword evidence="11" id="KW-1185">Reference proteome</keyword>
<dbReference type="Proteomes" id="UP000694844">
    <property type="component" value="Chromosome 6"/>
</dbReference>
<dbReference type="RefSeq" id="XP_022290277.1">
    <property type="nucleotide sequence ID" value="XM_022434569.1"/>
</dbReference>
<evidence type="ECO:0000313" key="11">
    <source>
        <dbReference type="Proteomes" id="UP000694844"/>
    </source>
</evidence>
<evidence type="ECO:0000256" key="1">
    <source>
        <dbReference type="ARBA" id="ARBA00012493"/>
    </source>
</evidence>
<dbReference type="Gene3D" id="2.40.70.10">
    <property type="entry name" value="Acid Proteases"/>
    <property type="match status" value="1"/>
</dbReference>
<dbReference type="InterPro" id="IPR021109">
    <property type="entry name" value="Peptidase_aspartic_dom_sf"/>
</dbReference>
<dbReference type="GeneID" id="111101914"/>
<dbReference type="GO" id="GO:0016787">
    <property type="term" value="F:hydrolase activity"/>
    <property type="evidence" value="ECO:0007669"/>
    <property type="project" value="UniProtKB-KW"/>
</dbReference>
<evidence type="ECO:0000256" key="8">
    <source>
        <dbReference type="PROSITE-ProRule" id="PRU00047"/>
    </source>
</evidence>
<evidence type="ECO:0000313" key="12">
    <source>
        <dbReference type="RefSeq" id="XP_022290277.1"/>
    </source>
</evidence>
<dbReference type="Gene3D" id="4.10.60.10">
    <property type="entry name" value="Zinc finger, CCHC-type"/>
    <property type="match status" value="1"/>
</dbReference>
<dbReference type="SUPFAM" id="SSF57756">
    <property type="entry name" value="Retrovirus zinc finger-like domains"/>
    <property type="match status" value="1"/>
</dbReference>
<evidence type="ECO:0000259" key="10">
    <source>
        <dbReference type="PROSITE" id="PS50158"/>
    </source>
</evidence>
<evidence type="ECO:0000256" key="6">
    <source>
        <dbReference type="ARBA" id="ARBA00022801"/>
    </source>
</evidence>
<dbReference type="SMART" id="SM00343">
    <property type="entry name" value="ZnF_C2HC"/>
    <property type="match status" value="2"/>
</dbReference>
<keyword evidence="6" id="KW-0378">Hydrolase</keyword>
<dbReference type="PROSITE" id="PS50158">
    <property type="entry name" value="ZF_CCHC"/>
    <property type="match status" value="1"/>
</dbReference>
<feature type="compositionally biased region" description="Polar residues" evidence="9">
    <location>
        <begin position="800"/>
        <end position="815"/>
    </location>
</feature>
<name>A0A8B8AFL1_CRAVI</name>
<keyword evidence="7" id="KW-0695">RNA-directed DNA polymerase</keyword>
<protein>
    <recommendedName>
        <fullName evidence="1">RNA-directed DNA polymerase</fullName>
        <ecNumber evidence="1">2.7.7.49</ecNumber>
    </recommendedName>
</protein>
<keyword evidence="3" id="KW-0548">Nucleotidyltransferase</keyword>
<dbReference type="KEGG" id="cvn:111101914"/>